<evidence type="ECO:0000256" key="17">
    <source>
        <dbReference type="ARBA" id="ARBA00049551"/>
    </source>
</evidence>
<keyword evidence="14 18" id="KW-0830">Ubiquinone</keyword>
<keyword evidence="12 18" id="KW-1133">Transmembrane helix</keyword>
<keyword evidence="8 18" id="KW-0812">Transmembrane</keyword>
<protein>
    <recommendedName>
        <fullName evidence="5 18">NADH-ubiquinone oxidoreductase chain 2</fullName>
        <ecNumber evidence="4 18">7.1.1.2</ecNumber>
    </recommendedName>
</protein>
<proteinExistence type="inferred from homology"/>
<keyword evidence="9 18" id="KW-0999">Mitochondrion inner membrane</keyword>
<feature type="domain" description="NADH:quinone oxidoreductase/Mrp antiporter transmembrane" evidence="19">
    <location>
        <begin position="22"/>
        <end position="273"/>
    </location>
</feature>
<evidence type="ECO:0000256" key="1">
    <source>
        <dbReference type="ARBA" id="ARBA00003257"/>
    </source>
</evidence>
<feature type="transmembrane region" description="Helical" evidence="18">
    <location>
        <begin position="56"/>
        <end position="75"/>
    </location>
</feature>
<dbReference type="EC" id="7.1.1.2" evidence="4 18"/>
<organism evidence="20">
    <name type="scientific">Cyamophila willieti</name>
    <dbReference type="NCBI Taxonomy" id="2604842"/>
    <lineage>
        <taxon>Eukaryota</taxon>
        <taxon>Metazoa</taxon>
        <taxon>Ecdysozoa</taxon>
        <taxon>Arthropoda</taxon>
        <taxon>Hexapoda</taxon>
        <taxon>Insecta</taxon>
        <taxon>Pterygota</taxon>
        <taxon>Neoptera</taxon>
        <taxon>Paraneoptera</taxon>
        <taxon>Hemiptera</taxon>
        <taxon>Sternorrhyncha</taxon>
        <taxon>Psylloidea</taxon>
        <taxon>Psyllidae</taxon>
        <taxon>Psyllinae</taxon>
        <taxon>Cyamophila</taxon>
    </lineage>
</organism>
<dbReference type="GO" id="GO:0005743">
    <property type="term" value="C:mitochondrial inner membrane"/>
    <property type="evidence" value="ECO:0007669"/>
    <property type="project" value="UniProtKB-SubCell"/>
</dbReference>
<keyword evidence="6" id="KW-0813">Transport</keyword>
<evidence type="ECO:0000256" key="11">
    <source>
        <dbReference type="ARBA" id="ARBA00022982"/>
    </source>
</evidence>
<gene>
    <name evidence="20" type="primary">ND2</name>
</gene>
<dbReference type="EMBL" id="MN364946">
    <property type="protein sequence ID" value="QWT29515.1"/>
    <property type="molecule type" value="Genomic_DNA"/>
</dbReference>
<evidence type="ECO:0000256" key="15">
    <source>
        <dbReference type="ARBA" id="ARBA00023128"/>
    </source>
</evidence>
<comment type="subcellular location">
    <subcellularLocation>
        <location evidence="2 18">Mitochondrion inner membrane</location>
        <topology evidence="2 18">Multi-pass membrane protein</topology>
    </subcellularLocation>
</comment>
<comment type="similarity">
    <text evidence="3 18">Belongs to the complex I subunit 2 family.</text>
</comment>
<dbReference type="PANTHER" id="PTHR46552">
    <property type="entry name" value="NADH-UBIQUINONE OXIDOREDUCTASE CHAIN 2"/>
    <property type="match status" value="1"/>
</dbReference>
<dbReference type="GO" id="GO:0008137">
    <property type="term" value="F:NADH dehydrogenase (ubiquinone) activity"/>
    <property type="evidence" value="ECO:0007669"/>
    <property type="project" value="UniProtKB-EC"/>
</dbReference>
<evidence type="ECO:0000256" key="4">
    <source>
        <dbReference type="ARBA" id="ARBA00012944"/>
    </source>
</evidence>
<feature type="transmembrane region" description="Helical" evidence="18">
    <location>
        <begin position="230"/>
        <end position="254"/>
    </location>
</feature>
<dbReference type="PANTHER" id="PTHR46552:SF1">
    <property type="entry name" value="NADH-UBIQUINONE OXIDOREDUCTASE CHAIN 2"/>
    <property type="match status" value="1"/>
</dbReference>
<dbReference type="InterPro" id="IPR050175">
    <property type="entry name" value="Complex_I_Subunit_2"/>
</dbReference>
<comment type="function">
    <text evidence="18">Core subunit of the mitochondrial membrane respiratory chain NADH dehydrogenase (Complex I) which catalyzes electron transfer from NADH through the respiratory chain, using ubiquinone as an electron acceptor. Essential for the catalytic activity and assembly of complex I.</text>
</comment>
<dbReference type="AlphaFoldDB" id="A0A8F2E648"/>
<geneLocation type="mitochondrion" evidence="20"/>
<reference evidence="20" key="1">
    <citation type="journal article" date="2019" name="Mitochondrial DNA Part B Resour">
        <title>The complete mitochondrial genome of Cyamophila willieti (Wu) (Hemiptera: Psyllidae).</title>
        <authorList>
            <person name="Song X."/>
            <person name="He Y."/>
            <person name="Wang X."/>
            <person name="Gu X."/>
        </authorList>
    </citation>
    <scope>NUCLEOTIDE SEQUENCE</scope>
    <source>
        <strain evidence="20">HMS1-1</strain>
    </source>
</reference>
<evidence type="ECO:0000256" key="10">
    <source>
        <dbReference type="ARBA" id="ARBA00022967"/>
    </source>
</evidence>
<keyword evidence="16 18" id="KW-0472">Membrane</keyword>
<evidence type="ECO:0000256" key="5">
    <source>
        <dbReference type="ARBA" id="ARBA00021008"/>
    </source>
</evidence>
<evidence type="ECO:0000256" key="3">
    <source>
        <dbReference type="ARBA" id="ARBA00007012"/>
    </source>
</evidence>
<feature type="transmembrane region" description="Helical" evidence="18">
    <location>
        <begin position="120"/>
        <end position="144"/>
    </location>
</feature>
<dbReference type="PRINTS" id="PR01436">
    <property type="entry name" value="NADHDHGNASE2"/>
</dbReference>
<name>A0A8F2E648_9HEMI</name>
<evidence type="ECO:0000256" key="13">
    <source>
        <dbReference type="ARBA" id="ARBA00023027"/>
    </source>
</evidence>
<evidence type="ECO:0000256" key="14">
    <source>
        <dbReference type="ARBA" id="ARBA00023075"/>
    </source>
</evidence>
<evidence type="ECO:0000256" key="6">
    <source>
        <dbReference type="ARBA" id="ARBA00022448"/>
    </source>
</evidence>
<keyword evidence="13 18" id="KW-0520">NAD</keyword>
<keyword evidence="15 18" id="KW-0496">Mitochondrion</keyword>
<comment type="function">
    <text evidence="1">Core subunit of the mitochondrial membrane respiratory chain NADH dehydrogenase (Complex I) that is believed to belong to the minimal assembly required for catalysis. Complex I functions in the transfer of electrons from NADH to the respiratory chain. The immediate electron acceptor for the enzyme is believed to be ubiquinone.</text>
</comment>
<evidence type="ECO:0000256" key="2">
    <source>
        <dbReference type="ARBA" id="ARBA00004448"/>
    </source>
</evidence>
<evidence type="ECO:0000256" key="9">
    <source>
        <dbReference type="ARBA" id="ARBA00022792"/>
    </source>
</evidence>
<feature type="transmembrane region" description="Helical" evidence="18">
    <location>
        <begin position="304"/>
        <end position="323"/>
    </location>
</feature>
<evidence type="ECO:0000313" key="20">
    <source>
        <dbReference type="EMBL" id="QWT29515.1"/>
    </source>
</evidence>
<comment type="catalytic activity">
    <reaction evidence="17 18">
        <text>a ubiquinone + NADH + 5 H(+)(in) = a ubiquinol + NAD(+) + 4 H(+)(out)</text>
        <dbReference type="Rhea" id="RHEA:29091"/>
        <dbReference type="Rhea" id="RHEA-COMP:9565"/>
        <dbReference type="Rhea" id="RHEA-COMP:9566"/>
        <dbReference type="ChEBI" id="CHEBI:15378"/>
        <dbReference type="ChEBI" id="CHEBI:16389"/>
        <dbReference type="ChEBI" id="CHEBI:17976"/>
        <dbReference type="ChEBI" id="CHEBI:57540"/>
        <dbReference type="ChEBI" id="CHEBI:57945"/>
        <dbReference type="EC" id="7.1.1.2"/>
    </reaction>
</comment>
<accession>A0A8F2E648</accession>
<feature type="transmembrane region" description="Helical" evidence="18">
    <location>
        <begin position="81"/>
        <end position="99"/>
    </location>
</feature>
<reference evidence="20" key="2">
    <citation type="submission" date="2019-08" db="EMBL/GenBank/DDBJ databases">
        <authorList>
            <person name="Song X.M."/>
            <person name="Wang X.P."/>
        </authorList>
    </citation>
    <scope>NUCLEOTIDE SEQUENCE</scope>
    <source>
        <strain evidence="20">HMS1-1</strain>
    </source>
</reference>
<evidence type="ECO:0000256" key="8">
    <source>
        <dbReference type="ARBA" id="ARBA00022692"/>
    </source>
</evidence>
<feature type="transmembrane region" description="Helical" evidence="18">
    <location>
        <begin position="190"/>
        <end position="210"/>
    </location>
</feature>
<dbReference type="InterPro" id="IPR003917">
    <property type="entry name" value="NADH_UbQ_OxRdtase_chain2"/>
</dbReference>
<dbReference type="InterPro" id="IPR001750">
    <property type="entry name" value="ND/Mrp_TM"/>
</dbReference>
<evidence type="ECO:0000256" key="16">
    <source>
        <dbReference type="ARBA" id="ARBA00023136"/>
    </source>
</evidence>
<keyword evidence="11 18" id="KW-0249">Electron transport</keyword>
<dbReference type="GO" id="GO:0006120">
    <property type="term" value="P:mitochondrial electron transport, NADH to ubiquinone"/>
    <property type="evidence" value="ECO:0007669"/>
    <property type="project" value="InterPro"/>
</dbReference>
<feature type="transmembrane region" description="Helical" evidence="18">
    <location>
        <begin position="260"/>
        <end position="283"/>
    </location>
</feature>
<keyword evidence="7 18" id="KW-0679">Respiratory chain</keyword>
<evidence type="ECO:0000256" key="12">
    <source>
        <dbReference type="ARBA" id="ARBA00022989"/>
    </source>
</evidence>
<sequence>MKNYYLIIMPLYLLSIMFSLSSNCWMSIWIGMEMNLLTFIFIILEKKTFNSNESCMKYFLIQSVGSLIFLFSVGISVQMTYVYETFSINALVPPLALMLKSGIAPLHMWTPDVSMKLSPLSLFLFISLQKLIPMFIMFSSWTILMKWVIPVNMVIGSMGGITQASINKMLIFSSINNSGWMMLSLTESTFLFILFFIIYFLMNCILLTFIWIEKIKWISQIKSQNFPNKILITSVMMSLSGLPPFMGFIPKWIILKKIILFLPLVSLISIIMSIFTMFFYLKITINMLLYSSLIKKWTMIFSKAPMSLFFLLNLTSSLLFIFLT</sequence>
<dbReference type="Pfam" id="PF00361">
    <property type="entry name" value="Proton_antipo_M"/>
    <property type="match status" value="1"/>
</dbReference>
<keyword evidence="10 18" id="KW-1278">Translocase</keyword>
<evidence type="ECO:0000259" key="19">
    <source>
        <dbReference type="Pfam" id="PF00361"/>
    </source>
</evidence>
<evidence type="ECO:0000256" key="7">
    <source>
        <dbReference type="ARBA" id="ARBA00022660"/>
    </source>
</evidence>
<feature type="transmembrane region" description="Helical" evidence="18">
    <location>
        <begin position="5"/>
        <end position="21"/>
    </location>
</feature>
<evidence type="ECO:0000256" key="18">
    <source>
        <dbReference type="RuleBase" id="RU003403"/>
    </source>
</evidence>